<dbReference type="InterPro" id="IPR012668">
    <property type="entry name" value="CHP02466"/>
</dbReference>
<sequence>MAKKKLSRFESSQVISMFPTLVWKTQFKTKFYETINKSIVKKLDEMTKSIPKLIPDESWQSEQTLHTLEEFQELFASVNSTASGVLEFLRIGYDAFEITSCWANINTQGTGHRIHSHPNNFLSGVYYVQIPEGANTINFHDPRLQTGIIRPPVTQLTSENTDQVVVEVKEGTLLLFPSWLQHSVDPGKIERSRISISFNLMFSAYTEKMSKPLW</sequence>
<dbReference type="Gene3D" id="2.60.120.620">
    <property type="entry name" value="q2cbj1_9rhob like domain"/>
    <property type="match status" value="1"/>
</dbReference>
<dbReference type="Pfam" id="PF13759">
    <property type="entry name" value="2OG-FeII_Oxy_5"/>
    <property type="match status" value="1"/>
</dbReference>
<accession>A0A381XS07</accession>
<reference evidence="1" key="1">
    <citation type="submission" date="2018-05" db="EMBL/GenBank/DDBJ databases">
        <authorList>
            <person name="Lanie J.A."/>
            <person name="Ng W.-L."/>
            <person name="Kazmierczak K.M."/>
            <person name="Andrzejewski T.M."/>
            <person name="Davidsen T.M."/>
            <person name="Wayne K.J."/>
            <person name="Tettelin H."/>
            <person name="Glass J.I."/>
            <person name="Rusch D."/>
            <person name="Podicherti R."/>
            <person name="Tsui H.-C.T."/>
            <person name="Winkler M.E."/>
        </authorList>
    </citation>
    <scope>NUCLEOTIDE SEQUENCE</scope>
</reference>
<protein>
    <recommendedName>
        <fullName evidence="2">JmjC domain-containing protein</fullName>
    </recommendedName>
</protein>
<dbReference type="NCBIfam" id="TIGR02466">
    <property type="entry name" value="TIGR02466 family protein"/>
    <property type="match status" value="1"/>
</dbReference>
<gene>
    <name evidence="1" type="ORF">METZ01_LOCUS120035</name>
</gene>
<evidence type="ECO:0008006" key="2">
    <source>
        <dbReference type="Google" id="ProtNLM"/>
    </source>
</evidence>
<evidence type="ECO:0000313" key="1">
    <source>
        <dbReference type="EMBL" id="SVA67181.1"/>
    </source>
</evidence>
<dbReference type="SUPFAM" id="SSF51197">
    <property type="entry name" value="Clavaminate synthase-like"/>
    <property type="match status" value="1"/>
</dbReference>
<proteinExistence type="predicted"/>
<organism evidence="1">
    <name type="scientific">marine metagenome</name>
    <dbReference type="NCBI Taxonomy" id="408172"/>
    <lineage>
        <taxon>unclassified sequences</taxon>
        <taxon>metagenomes</taxon>
        <taxon>ecological metagenomes</taxon>
    </lineage>
</organism>
<dbReference type="AlphaFoldDB" id="A0A381XS07"/>
<name>A0A381XS07_9ZZZZ</name>
<dbReference type="EMBL" id="UINC01016064">
    <property type="protein sequence ID" value="SVA67181.1"/>
    <property type="molecule type" value="Genomic_DNA"/>
</dbReference>